<feature type="region of interest" description="Disordered" evidence="1">
    <location>
        <begin position="1"/>
        <end position="122"/>
    </location>
</feature>
<dbReference type="OrthoDB" id="40902at2759"/>
<accession>A0A4S4KZC8</accession>
<proteinExistence type="predicted"/>
<dbReference type="Proteomes" id="UP000310158">
    <property type="component" value="Unassembled WGS sequence"/>
</dbReference>
<feature type="non-terminal residue" evidence="2">
    <location>
        <position position="1"/>
    </location>
</feature>
<protein>
    <submittedName>
        <fullName evidence="2">Uncharacterized protein</fullName>
    </submittedName>
</protein>
<keyword evidence="3" id="KW-1185">Reference proteome</keyword>
<feature type="compositionally biased region" description="Gly residues" evidence="1">
    <location>
        <begin position="108"/>
        <end position="117"/>
    </location>
</feature>
<feature type="compositionally biased region" description="Acidic residues" evidence="1">
    <location>
        <begin position="82"/>
        <end position="93"/>
    </location>
</feature>
<organism evidence="2 3">
    <name type="scientific">Bondarzewia mesenterica</name>
    <dbReference type="NCBI Taxonomy" id="1095465"/>
    <lineage>
        <taxon>Eukaryota</taxon>
        <taxon>Fungi</taxon>
        <taxon>Dikarya</taxon>
        <taxon>Basidiomycota</taxon>
        <taxon>Agaricomycotina</taxon>
        <taxon>Agaricomycetes</taxon>
        <taxon>Russulales</taxon>
        <taxon>Bondarzewiaceae</taxon>
        <taxon>Bondarzewia</taxon>
    </lineage>
</organism>
<dbReference type="AlphaFoldDB" id="A0A4S4KZC8"/>
<evidence type="ECO:0000313" key="2">
    <source>
        <dbReference type="EMBL" id="THH04299.1"/>
    </source>
</evidence>
<name>A0A4S4KZC8_9AGAM</name>
<dbReference type="EMBL" id="SGPL01001183">
    <property type="protein sequence ID" value="THH04299.1"/>
    <property type="molecule type" value="Genomic_DNA"/>
</dbReference>
<gene>
    <name evidence="2" type="ORF">EW146_g10211</name>
</gene>
<reference evidence="2 3" key="1">
    <citation type="submission" date="2019-02" db="EMBL/GenBank/DDBJ databases">
        <title>Genome sequencing of the rare red list fungi Bondarzewia mesenterica.</title>
        <authorList>
            <person name="Buettner E."/>
            <person name="Kellner H."/>
        </authorList>
    </citation>
    <scope>NUCLEOTIDE SEQUENCE [LARGE SCALE GENOMIC DNA]</scope>
    <source>
        <strain evidence="2 3">DSM 108281</strain>
    </source>
</reference>
<sequence>GGHVETEAEALVRREREKEEEREREKEERERDAKKPRLVRTPDFVPHPQIKVDAPSPRRRDFAFEDDASAIRGHSEPSVLAPEDEEDDDDDDDMGPRMPGSFDFGADDAGGGAGAGDGRGHEHTIGLLSAFLRRMHLKA</sequence>
<comment type="caution">
    <text evidence="2">The sequence shown here is derived from an EMBL/GenBank/DDBJ whole genome shotgun (WGS) entry which is preliminary data.</text>
</comment>
<feature type="compositionally biased region" description="Basic and acidic residues" evidence="1">
    <location>
        <begin position="1"/>
        <end position="35"/>
    </location>
</feature>
<evidence type="ECO:0000313" key="3">
    <source>
        <dbReference type="Proteomes" id="UP000310158"/>
    </source>
</evidence>
<evidence type="ECO:0000256" key="1">
    <source>
        <dbReference type="SAM" id="MobiDB-lite"/>
    </source>
</evidence>